<evidence type="ECO:0000256" key="3">
    <source>
        <dbReference type="ARBA" id="ARBA00012355"/>
    </source>
</evidence>
<protein>
    <recommendedName>
        <fullName evidence="4 8">L-2,4-diaminobutyric acid acetyltransferase</fullName>
        <shortName evidence="8">DABA acetyltransferase</shortName>
        <ecNumber evidence="3 8">2.3.1.178</ecNumber>
    </recommendedName>
</protein>
<dbReference type="EMBL" id="JABCJE010000002">
    <property type="protein sequence ID" value="NVO23284.1"/>
    <property type="molecule type" value="Genomic_DNA"/>
</dbReference>
<comment type="pathway">
    <text evidence="1 8">Amine and polyamine biosynthesis; ectoine biosynthesis; L-ectoine from L-aspartate 4-semialdehyde: step 2/3.</text>
</comment>
<accession>A0A850Q2T7</accession>
<comment type="similarity">
    <text evidence="2 8">Belongs to the acetyltransferase family. EctA subfamily.</text>
</comment>
<proteinExistence type="inferred from homology"/>
<dbReference type="Gene3D" id="3.40.630.30">
    <property type="match status" value="1"/>
</dbReference>
<dbReference type="PROSITE" id="PS51186">
    <property type="entry name" value="GNAT"/>
    <property type="match status" value="1"/>
</dbReference>
<evidence type="ECO:0000256" key="5">
    <source>
        <dbReference type="ARBA" id="ARBA00022679"/>
    </source>
</evidence>
<evidence type="ECO:0000256" key="2">
    <source>
        <dbReference type="ARBA" id="ARBA00010712"/>
    </source>
</evidence>
<dbReference type="PANTHER" id="PTHR43072">
    <property type="entry name" value="N-ACETYLTRANSFERASE"/>
    <property type="match status" value="1"/>
</dbReference>
<keyword evidence="5 8" id="KW-0808">Transferase</keyword>
<dbReference type="NCBIfam" id="TIGR02406">
    <property type="entry name" value="ectoine_EctA"/>
    <property type="match status" value="1"/>
</dbReference>
<dbReference type="InterPro" id="IPR000182">
    <property type="entry name" value="GNAT_dom"/>
</dbReference>
<dbReference type="EC" id="2.3.1.178" evidence="3 8"/>
<dbReference type="InterPro" id="IPR012772">
    <property type="entry name" value="Ectoine_EctA"/>
</dbReference>
<dbReference type="PANTHER" id="PTHR43072:SF23">
    <property type="entry name" value="UPF0039 PROTEIN C11D3.02C"/>
    <property type="match status" value="1"/>
</dbReference>
<sequence length="183" mass="19940">MPDTATLADTSPTRTRQPLLRMPDATDGARIWELVRNCRPLDENSRYANLIQADHFRETCVLAEMDGQVVGWISGHMIPNSEAFFVWQVAVSPAARGMGLGKAMLRDLLARDATADAQVLKTTITHSNQASWALFRSLAREVGGTLTHAPHFTRDDHFCGAADTEHMVSITLPAASSALARAA</sequence>
<name>A0A850Q2T7_9RHOB</name>
<evidence type="ECO:0000256" key="4">
    <source>
        <dbReference type="ARBA" id="ARBA00017935"/>
    </source>
</evidence>
<comment type="catalytic activity">
    <reaction evidence="7 8">
        <text>L-2,4-diaminobutanoate + acetyl-CoA = (2S)-4-acetamido-2-aminobutanoate + CoA + H(+)</text>
        <dbReference type="Rhea" id="RHEA:16901"/>
        <dbReference type="ChEBI" id="CHEBI:15378"/>
        <dbReference type="ChEBI" id="CHEBI:57287"/>
        <dbReference type="ChEBI" id="CHEBI:57288"/>
        <dbReference type="ChEBI" id="CHEBI:58761"/>
        <dbReference type="ChEBI" id="CHEBI:58929"/>
        <dbReference type="EC" id="2.3.1.178"/>
    </reaction>
</comment>
<dbReference type="SUPFAM" id="SSF55729">
    <property type="entry name" value="Acyl-CoA N-acyltransferases (Nat)"/>
    <property type="match status" value="1"/>
</dbReference>
<dbReference type="InterPro" id="IPR016181">
    <property type="entry name" value="Acyl_CoA_acyltransferase"/>
</dbReference>
<evidence type="ECO:0000256" key="1">
    <source>
        <dbReference type="ARBA" id="ARBA00004978"/>
    </source>
</evidence>
<dbReference type="GO" id="GO:0033816">
    <property type="term" value="F:diaminobutyrate acetyltransferase activity"/>
    <property type="evidence" value="ECO:0007669"/>
    <property type="project" value="UniProtKB-EC"/>
</dbReference>
<dbReference type="CDD" id="cd04301">
    <property type="entry name" value="NAT_SF"/>
    <property type="match status" value="1"/>
</dbReference>
<gene>
    <name evidence="8 10" type="primary">ectA</name>
    <name evidence="10" type="ORF">HJ536_07940</name>
</gene>
<feature type="domain" description="N-acetyltransferase" evidence="9">
    <location>
        <begin position="18"/>
        <end position="175"/>
    </location>
</feature>
<evidence type="ECO:0000313" key="11">
    <source>
        <dbReference type="Proteomes" id="UP000592216"/>
    </source>
</evidence>
<dbReference type="AlphaFoldDB" id="A0A850Q2T7"/>
<dbReference type="GO" id="GO:0019491">
    <property type="term" value="P:ectoine biosynthetic process"/>
    <property type="evidence" value="ECO:0007669"/>
    <property type="project" value="UniProtKB-UniPathway"/>
</dbReference>
<comment type="function">
    <text evidence="8">Catalyzes the acetylation of L-2,4-diaminobutyrate (DABA) to gamma-N-acetyl-alpha,gamma-diaminobutyric acid (ADABA) with acetyl coenzyme A.</text>
</comment>
<dbReference type="Proteomes" id="UP000592216">
    <property type="component" value="Unassembled WGS sequence"/>
</dbReference>
<evidence type="ECO:0000256" key="6">
    <source>
        <dbReference type="ARBA" id="ARBA00023315"/>
    </source>
</evidence>
<evidence type="ECO:0000259" key="9">
    <source>
        <dbReference type="PROSITE" id="PS51186"/>
    </source>
</evidence>
<evidence type="ECO:0000313" key="10">
    <source>
        <dbReference type="EMBL" id="NVO23284.1"/>
    </source>
</evidence>
<dbReference type="RefSeq" id="WP_177157299.1">
    <property type="nucleotide sequence ID" value="NZ_JABCJE010000002.1"/>
</dbReference>
<comment type="caution">
    <text evidence="10">The sequence shown here is derived from an EMBL/GenBank/DDBJ whole genome shotgun (WGS) entry which is preliminary data.</text>
</comment>
<reference evidence="10 11" key="1">
    <citation type="submission" date="2020-04" db="EMBL/GenBank/DDBJ databases">
        <title>Donghicola sp., a member of the Rhodobacteraceae family isolated from mangrove forest in Thailand.</title>
        <authorList>
            <person name="Charoenyingcharoen P."/>
            <person name="Yukphan P."/>
        </authorList>
    </citation>
    <scope>NUCLEOTIDE SEQUENCE [LARGE SCALE GENOMIC DNA]</scope>
    <source>
        <strain evidence="10 11">B5-SW-15</strain>
    </source>
</reference>
<keyword evidence="6 8" id="KW-0012">Acyltransferase</keyword>
<dbReference type="UniPathway" id="UPA00067">
    <property type="reaction ID" value="UER00122"/>
</dbReference>
<dbReference type="Pfam" id="PF00583">
    <property type="entry name" value="Acetyltransf_1"/>
    <property type="match status" value="1"/>
</dbReference>
<organism evidence="10 11">
    <name type="scientific">Donghicola mangrovi</name>
    <dbReference type="NCBI Taxonomy" id="2729614"/>
    <lineage>
        <taxon>Bacteria</taxon>
        <taxon>Pseudomonadati</taxon>
        <taxon>Pseudomonadota</taxon>
        <taxon>Alphaproteobacteria</taxon>
        <taxon>Rhodobacterales</taxon>
        <taxon>Roseobacteraceae</taxon>
        <taxon>Donghicola</taxon>
    </lineage>
</organism>
<evidence type="ECO:0000256" key="7">
    <source>
        <dbReference type="ARBA" id="ARBA00048924"/>
    </source>
</evidence>
<evidence type="ECO:0000256" key="8">
    <source>
        <dbReference type="RuleBase" id="RU365045"/>
    </source>
</evidence>